<dbReference type="AlphaFoldDB" id="A0A7U7G6H7"/>
<dbReference type="Pfam" id="PF13561">
    <property type="entry name" value="adh_short_C2"/>
    <property type="match status" value="1"/>
</dbReference>
<dbReference type="GO" id="GO:0004316">
    <property type="term" value="F:3-oxoacyl-[acyl-carrier-protein] reductase (NADPH) activity"/>
    <property type="evidence" value="ECO:0007669"/>
    <property type="project" value="UniProtKB-EC"/>
</dbReference>
<comment type="caution">
    <text evidence="2">The sequence shown here is derived from an EMBL/GenBank/DDBJ whole genome shotgun (WGS) entry which is preliminary data.</text>
</comment>
<dbReference type="PANTHER" id="PTHR42879">
    <property type="entry name" value="3-OXOACYL-(ACYL-CARRIER-PROTEIN) REDUCTASE"/>
    <property type="match status" value="1"/>
</dbReference>
<evidence type="ECO:0000313" key="3">
    <source>
        <dbReference type="Proteomes" id="UP000027590"/>
    </source>
</evidence>
<keyword evidence="2" id="KW-0560">Oxidoreductase</keyword>
<name>A0A7U7G6H7_9PROT</name>
<reference evidence="2 3" key="1">
    <citation type="journal article" date="2014" name="Genome Biol. Evol.">
        <title>Acetic acid bacteria genomes reveal functional traits for adaptation to life in insect guts.</title>
        <authorList>
            <person name="Chouaia B."/>
            <person name="Gaiarsa S."/>
            <person name="Crotti E."/>
            <person name="Comandatore F."/>
            <person name="Degli Esposti M."/>
            <person name="Ricci I."/>
            <person name="Alma A."/>
            <person name="Favia G."/>
            <person name="Bandi C."/>
            <person name="Daffonchio D."/>
        </authorList>
    </citation>
    <scope>NUCLEOTIDE SEQUENCE [LARGE SCALE GENOMIC DNA]</scope>
    <source>
        <strain evidence="3">AM169</strain>
    </source>
</reference>
<protein>
    <submittedName>
        <fullName evidence="2">3-oxoacyl-[acyl-carrier protein] reductase</fullName>
        <ecNumber evidence="2">1.1.1.100</ecNumber>
    </submittedName>
</protein>
<evidence type="ECO:0000313" key="2">
    <source>
        <dbReference type="EMBL" id="CDG34089.1"/>
    </source>
</evidence>
<evidence type="ECO:0000256" key="1">
    <source>
        <dbReference type="ARBA" id="ARBA00006484"/>
    </source>
</evidence>
<comment type="similarity">
    <text evidence="1">Belongs to the short-chain dehydrogenases/reductases (SDR) family.</text>
</comment>
<dbReference type="EC" id="1.1.1.100" evidence="2"/>
<dbReference type="PANTHER" id="PTHR42879:SF6">
    <property type="entry name" value="NADPH-DEPENDENT REDUCTASE BACG"/>
    <property type="match status" value="1"/>
</dbReference>
<sequence>MNHTVSFPLAPDHEEVKTSLFHSLKRGVFTGSGEAIMDLHLQERTAIIMGGSRGLGLGIARSLAREGVRPCLLARDENRLRQAAHDLAADTGITPHWHAVDFSAPDSVQTCLTALQNIMPETDIIIGNGGGPPLEPATACDPALWQKETATMLLPVMQLVGQYLPGMRQRQFGRIIMVSSTSIVEPIPNLVLSSALRSALASWGKTLAREVAHDGVTVNTLLPGRFETDRVATLNRIRAEKAGIPLEEFRRQKENGVPAGRYGQPEELGHMAAFLASPLAAYITGTRIPVDGGLLHGF</sequence>
<dbReference type="InterPro" id="IPR050259">
    <property type="entry name" value="SDR"/>
</dbReference>
<accession>A0A7U7G6H7</accession>
<dbReference type="EMBL" id="CBLY010000006">
    <property type="protein sequence ID" value="CDG34089.1"/>
    <property type="molecule type" value="Genomic_DNA"/>
</dbReference>
<dbReference type="InterPro" id="IPR036291">
    <property type="entry name" value="NAD(P)-bd_dom_sf"/>
</dbReference>
<dbReference type="CDD" id="cd05344">
    <property type="entry name" value="BKR_like_SDR_like"/>
    <property type="match status" value="1"/>
</dbReference>
<dbReference type="PRINTS" id="PR00081">
    <property type="entry name" value="GDHRDH"/>
</dbReference>
<organism evidence="2 3">
    <name type="scientific">Parasaccharibacter apium</name>
    <dbReference type="NCBI Taxonomy" id="1510841"/>
    <lineage>
        <taxon>Bacteria</taxon>
        <taxon>Pseudomonadati</taxon>
        <taxon>Pseudomonadota</taxon>
        <taxon>Alphaproteobacteria</taxon>
        <taxon>Acetobacterales</taxon>
        <taxon>Acetobacteraceae</taxon>
        <taxon>Parasaccharibacter</taxon>
    </lineage>
</organism>
<dbReference type="Proteomes" id="UP000027590">
    <property type="component" value="Unassembled WGS sequence"/>
</dbReference>
<reference evidence="2 3" key="2">
    <citation type="journal article" date="2014" name="PLoS ONE">
        <title>Evolution of mitochondria reconstructed from the energy metabolism of living bacteria.</title>
        <authorList>
            <person name="Degli Esposti M."/>
            <person name="Chouaia B."/>
            <person name="Comandatore F."/>
            <person name="Crotti E."/>
            <person name="Sassera D."/>
            <person name="Lievens P.M."/>
            <person name="Daffonchio D."/>
            <person name="Bandi C."/>
        </authorList>
    </citation>
    <scope>NUCLEOTIDE SEQUENCE [LARGE SCALE GENOMIC DNA]</scope>
    <source>
        <strain evidence="3">AM169</strain>
    </source>
</reference>
<dbReference type="Gene3D" id="3.40.50.720">
    <property type="entry name" value="NAD(P)-binding Rossmann-like Domain"/>
    <property type="match status" value="1"/>
</dbReference>
<gene>
    <name evidence="2" type="ORF">SACS_1351</name>
</gene>
<dbReference type="InterPro" id="IPR002347">
    <property type="entry name" value="SDR_fam"/>
</dbReference>
<dbReference type="SUPFAM" id="SSF51735">
    <property type="entry name" value="NAD(P)-binding Rossmann-fold domains"/>
    <property type="match status" value="1"/>
</dbReference>
<proteinExistence type="inferred from homology"/>